<feature type="transmembrane region" description="Helical" evidence="1">
    <location>
        <begin position="6"/>
        <end position="26"/>
    </location>
</feature>
<keyword evidence="1" id="KW-0472">Membrane</keyword>
<keyword evidence="1" id="KW-0812">Transmembrane</keyword>
<name>A0A0E9PUA7_ANGAN</name>
<evidence type="ECO:0000313" key="2">
    <source>
        <dbReference type="EMBL" id="JAH07433.1"/>
    </source>
</evidence>
<dbReference type="AlphaFoldDB" id="A0A0E9PUA7"/>
<dbReference type="EMBL" id="GBXM01101144">
    <property type="protein sequence ID" value="JAH07433.1"/>
    <property type="molecule type" value="Transcribed_RNA"/>
</dbReference>
<evidence type="ECO:0000256" key="1">
    <source>
        <dbReference type="SAM" id="Phobius"/>
    </source>
</evidence>
<reference evidence="2" key="2">
    <citation type="journal article" date="2015" name="Fish Shellfish Immunol.">
        <title>Early steps in the European eel (Anguilla anguilla)-Vibrio vulnificus interaction in the gills: Role of the RtxA13 toxin.</title>
        <authorList>
            <person name="Callol A."/>
            <person name="Pajuelo D."/>
            <person name="Ebbesson L."/>
            <person name="Teles M."/>
            <person name="MacKenzie S."/>
            <person name="Amaro C."/>
        </authorList>
    </citation>
    <scope>NUCLEOTIDE SEQUENCE</scope>
</reference>
<protein>
    <submittedName>
        <fullName evidence="2">Uncharacterized protein</fullName>
    </submittedName>
</protein>
<keyword evidence="1" id="KW-1133">Transmembrane helix</keyword>
<accession>A0A0E9PUA7</accession>
<proteinExistence type="predicted"/>
<reference evidence="2" key="1">
    <citation type="submission" date="2014-11" db="EMBL/GenBank/DDBJ databases">
        <authorList>
            <person name="Amaro Gonzalez C."/>
        </authorList>
    </citation>
    <scope>NUCLEOTIDE SEQUENCE</scope>
</reference>
<organism evidence="2">
    <name type="scientific">Anguilla anguilla</name>
    <name type="common">European freshwater eel</name>
    <name type="synonym">Muraena anguilla</name>
    <dbReference type="NCBI Taxonomy" id="7936"/>
    <lineage>
        <taxon>Eukaryota</taxon>
        <taxon>Metazoa</taxon>
        <taxon>Chordata</taxon>
        <taxon>Craniata</taxon>
        <taxon>Vertebrata</taxon>
        <taxon>Euteleostomi</taxon>
        <taxon>Actinopterygii</taxon>
        <taxon>Neopterygii</taxon>
        <taxon>Teleostei</taxon>
        <taxon>Anguilliformes</taxon>
        <taxon>Anguillidae</taxon>
        <taxon>Anguilla</taxon>
    </lineage>
</organism>
<sequence>MPPSLPIIVYILMMINLVNIFLTIWFELVSSQRHKTIHILRGNLFIQEDSRWC</sequence>